<organism evidence="2 3">
    <name type="scientific">Streptococcus infantarius</name>
    <dbReference type="NCBI Taxonomy" id="102684"/>
    <lineage>
        <taxon>Bacteria</taxon>
        <taxon>Bacillati</taxon>
        <taxon>Bacillota</taxon>
        <taxon>Bacilli</taxon>
        <taxon>Lactobacillales</taxon>
        <taxon>Streptococcaceae</taxon>
        <taxon>Streptococcus</taxon>
    </lineage>
</organism>
<dbReference type="AlphaFoldDB" id="A0A380KS30"/>
<evidence type="ECO:0000313" key="3">
    <source>
        <dbReference type="Proteomes" id="UP000255352"/>
    </source>
</evidence>
<feature type="transmembrane region" description="Helical" evidence="1">
    <location>
        <begin position="51"/>
        <end position="73"/>
    </location>
</feature>
<evidence type="ECO:0000256" key="1">
    <source>
        <dbReference type="SAM" id="Phobius"/>
    </source>
</evidence>
<reference evidence="2 3" key="1">
    <citation type="submission" date="2018-06" db="EMBL/GenBank/DDBJ databases">
        <authorList>
            <consortium name="Pathogen Informatics"/>
            <person name="Doyle S."/>
        </authorList>
    </citation>
    <scope>NUCLEOTIDE SEQUENCE [LARGE SCALE GENOMIC DNA]</scope>
    <source>
        <strain evidence="2 3">NCTC13760</strain>
    </source>
</reference>
<protein>
    <submittedName>
        <fullName evidence="2">Putative transporter</fullName>
    </submittedName>
</protein>
<dbReference type="Proteomes" id="UP000255352">
    <property type="component" value="Unassembled WGS sequence"/>
</dbReference>
<keyword evidence="1" id="KW-0812">Transmembrane</keyword>
<name>A0A380KS30_9STRE</name>
<keyword evidence="1" id="KW-0472">Membrane</keyword>
<feature type="transmembrane region" description="Helical" evidence="1">
    <location>
        <begin position="6"/>
        <end position="30"/>
    </location>
</feature>
<dbReference type="EMBL" id="UHFP01000001">
    <property type="protein sequence ID" value="SUN69003.1"/>
    <property type="molecule type" value="Genomic_DNA"/>
</dbReference>
<gene>
    <name evidence="2" type="ORF">NCTC13760_01705</name>
</gene>
<keyword evidence="1" id="KW-1133">Transmembrane helix</keyword>
<accession>A0A380KS30</accession>
<sequence length="79" mass="8842">MNYYLVLIFGVKGAAISAITSLFLVVLAYFYLVHDVIFEALKSQSTCKKELILFGIPLTIQAIFESVLFIMAFDALMGR</sequence>
<proteinExistence type="predicted"/>
<evidence type="ECO:0000313" key="2">
    <source>
        <dbReference type="EMBL" id="SUN69003.1"/>
    </source>
</evidence>